<comment type="similarity">
    <text evidence="2 10">Belongs to the ketopantoate reductase family.</text>
</comment>
<dbReference type="EMBL" id="CAKLPX010000003">
    <property type="protein sequence ID" value="CAH0992394.1"/>
    <property type="molecule type" value="Genomic_DNA"/>
</dbReference>
<evidence type="ECO:0000313" key="13">
    <source>
        <dbReference type="EMBL" id="CAH0992394.1"/>
    </source>
</evidence>
<evidence type="ECO:0000256" key="3">
    <source>
        <dbReference type="ARBA" id="ARBA00013014"/>
    </source>
</evidence>
<evidence type="ECO:0000256" key="4">
    <source>
        <dbReference type="ARBA" id="ARBA00019465"/>
    </source>
</evidence>
<comment type="caution">
    <text evidence="13">The sequence shown here is derived from an EMBL/GenBank/DDBJ whole genome shotgun (WGS) entry which is preliminary data.</text>
</comment>
<accession>A0ABM9AH77</accession>
<organism evidence="13 14">
    <name type="scientific">Sinobacterium norvegicum</name>
    <dbReference type="NCBI Taxonomy" id="1641715"/>
    <lineage>
        <taxon>Bacteria</taxon>
        <taxon>Pseudomonadati</taxon>
        <taxon>Pseudomonadota</taxon>
        <taxon>Gammaproteobacteria</taxon>
        <taxon>Cellvibrionales</taxon>
        <taxon>Spongiibacteraceae</taxon>
        <taxon>Sinobacterium</taxon>
    </lineage>
</organism>
<evidence type="ECO:0000259" key="11">
    <source>
        <dbReference type="Pfam" id="PF02558"/>
    </source>
</evidence>
<dbReference type="SUPFAM" id="SSF51735">
    <property type="entry name" value="NAD(P)-binding Rossmann-fold domains"/>
    <property type="match status" value="1"/>
</dbReference>
<keyword evidence="5 10" id="KW-0566">Pantothenate biosynthesis</keyword>
<evidence type="ECO:0000256" key="10">
    <source>
        <dbReference type="RuleBase" id="RU362068"/>
    </source>
</evidence>
<evidence type="ECO:0000256" key="7">
    <source>
        <dbReference type="ARBA" id="ARBA00023002"/>
    </source>
</evidence>
<evidence type="ECO:0000256" key="5">
    <source>
        <dbReference type="ARBA" id="ARBA00022655"/>
    </source>
</evidence>
<dbReference type="InterPro" id="IPR013332">
    <property type="entry name" value="KPR_N"/>
</dbReference>
<name>A0ABM9AH77_9GAMM</name>
<gene>
    <name evidence="13" type="primary">panE</name>
    <name evidence="13" type="ORF">SIN8267_02514</name>
</gene>
<evidence type="ECO:0000313" key="14">
    <source>
        <dbReference type="Proteomes" id="UP000838100"/>
    </source>
</evidence>
<evidence type="ECO:0000259" key="12">
    <source>
        <dbReference type="Pfam" id="PF08546"/>
    </source>
</evidence>
<dbReference type="InterPro" id="IPR050838">
    <property type="entry name" value="Ketopantoate_reductase"/>
</dbReference>
<evidence type="ECO:0000256" key="6">
    <source>
        <dbReference type="ARBA" id="ARBA00022857"/>
    </source>
</evidence>
<dbReference type="RefSeq" id="WP_237445084.1">
    <property type="nucleotide sequence ID" value="NZ_CAKLPX010000003.1"/>
</dbReference>
<dbReference type="Pfam" id="PF02558">
    <property type="entry name" value="ApbA"/>
    <property type="match status" value="1"/>
</dbReference>
<dbReference type="Gene3D" id="1.10.1040.10">
    <property type="entry name" value="N-(1-d-carboxylethyl)-l-norvaline Dehydrogenase, domain 2"/>
    <property type="match status" value="1"/>
</dbReference>
<comment type="catalytic activity">
    <reaction evidence="9 10">
        <text>(R)-pantoate + NADP(+) = 2-dehydropantoate + NADPH + H(+)</text>
        <dbReference type="Rhea" id="RHEA:16233"/>
        <dbReference type="ChEBI" id="CHEBI:11561"/>
        <dbReference type="ChEBI" id="CHEBI:15378"/>
        <dbReference type="ChEBI" id="CHEBI:15980"/>
        <dbReference type="ChEBI" id="CHEBI:57783"/>
        <dbReference type="ChEBI" id="CHEBI:58349"/>
        <dbReference type="EC" id="1.1.1.169"/>
    </reaction>
</comment>
<dbReference type="InterPro" id="IPR036291">
    <property type="entry name" value="NAD(P)-bd_dom_sf"/>
</dbReference>
<evidence type="ECO:0000256" key="2">
    <source>
        <dbReference type="ARBA" id="ARBA00007870"/>
    </source>
</evidence>
<feature type="domain" description="Ketopantoate reductase C-terminal" evidence="12">
    <location>
        <begin position="210"/>
        <end position="330"/>
    </location>
</feature>
<dbReference type="InterPro" id="IPR008927">
    <property type="entry name" value="6-PGluconate_DH-like_C_sf"/>
</dbReference>
<proteinExistence type="inferred from homology"/>
<sequence length="337" mass="36745">MKPNTAADIFSKQSIMPRSRSAKQNLAASAWYILGAGAIGCLWAASLQQQNIRATLVVRDEKSIDLYNTNGGLSLNRDQQTVMLAAELVTPTQIDQPISRLIVATKAQHTLEALASIADNLADDATILLLQNGMGQQQAVVEQYPSTQLYCGISTDGAYVASPFNIIHAGAGNTVIGRFPEQLSNDRQLTALLDDLPNQQLSLETSHHIEPLLLKKVLINTLINPLTAVHQCRNGDLLALPDVYLQLQQLAAEVDQVTRAAGHYHAVGSALELAREVATATANNRSSMLQDRQAGRRTEIDYILGYFCRLAEKNNIATPLCDALLNMVRQWPVNDQA</sequence>
<dbReference type="InterPro" id="IPR013328">
    <property type="entry name" value="6PGD_dom2"/>
</dbReference>
<dbReference type="Pfam" id="PF08546">
    <property type="entry name" value="ApbA_C"/>
    <property type="match status" value="1"/>
</dbReference>
<keyword evidence="7 10" id="KW-0560">Oxidoreductase</keyword>
<evidence type="ECO:0000256" key="8">
    <source>
        <dbReference type="ARBA" id="ARBA00032024"/>
    </source>
</evidence>
<evidence type="ECO:0000256" key="1">
    <source>
        <dbReference type="ARBA" id="ARBA00004994"/>
    </source>
</evidence>
<dbReference type="PANTHER" id="PTHR43765">
    <property type="entry name" value="2-DEHYDROPANTOATE 2-REDUCTASE-RELATED"/>
    <property type="match status" value="1"/>
</dbReference>
<evidence type="ECO:0000256" key="9">
    <source>
        <dbReference type="ARBA" id="ARBA00048793"/>
    </source>
</evidence>
<keyword evidence="6 10" id="KW-0521">NADP</keyword>
<reference evidence="13" key="1">
    <citation type="submission" date="2021-12" db="EMBL/GenBank/DDBJ databases">
        <authorList>
            <person name="Rodrigo-Torres L."/>
            <person name="Arahal R. D."/>
            <person name="Lucena T."/>
        </authorList>
    </citation>
    <scope>NUCLEOTIDE SEQUENCE</scope>
    <source>
        <strain evidence="13">CECT 8267</strain>
    </source>
</reference>
<dbReference type="InterPro" id="IPR003710">
    <property type="entry name" value="ApbA"/>
</dbReference>
<dbReference type="SUPFAM" id="SSF48179">
    <property type="entry name" value="6-phosphogluconate dehydrogenase C-terminal domain-like"/>
    <property type="match status" value="1"/>
</dbReference>
<protein>
    <recommendedName>
        <fullName evidence="4 10">2-dehydropantoate 2-reductase</fullName>
        <ecNumber evidence="3 10">1.1.1.169</ecNumber>
    </recommendedName>
    <alternativeName>
        <fullName evidence="8 10">Ketopantoate reductase</fullName>
    </alternativeName>
</protein>
<dbReference type="Gene3D" id="3.40.50.720">
    <property type="entry name" value="NAD(P)-binding Rossmann-like Domain"/>
    <property type="match status" value="1"/>
</dbReference>
<comment type="pathway">
    <text evidence="1 10">Cofactor biosynthesis; (R)-pantothenate biosynthesis; (R)-pantoate from 3-methyl-2-oxobutanoate: step 2/2.</text>
</comment>
<dbReference type="EC" id="1.1.1.169" evidence="3 10"/>
<keyword evidence="14" id="KW-1185">Reference proteome</keyword>
<dbReference type="PANTHER" id="PTHR43765:SF2">
    <property type="entry name" value="2-DEHYDROPANTOATE 2-REDUCTASE"/>
    <property type="match status" value="1"/>
</dbReference>
<comment type="function">
    <text evidence="10">Catalyzes the NADPH-dependent reduction of ketopantoate into pantoic acid.</text>
</comment>
<dbReference type="Proteomes" id="UP000838100">
    <property type="component" value="Unassembled WGS sequence"/>
</dbReference>
<dbReference type="GO" id="GO:0008677">
    <property type="term" value="F:2-dehydropantoate 2-reductase activity"/>
    <property type="evidence" value="ECO:0007669"/>
    <property type="project" value="UniProtKB-EC"/>
</dbReference>
<dbReference type="NCBIfam" id="TIGR00745">
    <property type="entry name" value="apbA_panE"/>
    <property type="match status" value="1"/>
</dbReference>
<dbReference type="InterPro" id="IPR013752">
    <property type="entry name" value="KPA_reductase"/>
</dbReference>
<feature type="domain" description="Ketopantoate reductase N-terminal" evidence="11">
    <location>
        <begin position="31"/>
        <end position="180"/>
    </location>
</feature>